<gene>
    <name evidence="2" type="ORF">JCM19235_6141</name>
</gene>
<organism evidence="2 3">
    <name type="scientific">Vibrio maritimus</name>
    <dbReference type="NCBI Taxonomy" id="990268"/>
    <lineage>
        <taxon>Bacteria</taxon>
        <taxon>Pseudomonadati</taxon>
        <taxon>Pseudomonadota</taxon>
        <taxon>Gammaproteobacteria</taxon>
        <taxon>Vibrionales</taxon>
        <taxon>Vibrionaceae</taxon>
        <taxon>Vibrio</taxon>
    </lineage>
</organism>
<feature type="domain" description="DM13" evidence="1">
    <location>
        <begin position="50"/>
        <end position="155"/>
    </location>
</feature>
<evidence type="ECO:0000259" key="1">
    <source>
        <dbReference type="PROSITE" id="PS51549"/>
    </source>
</evidence>
<keyword evidence="2" id="KW-0030">Aminoacyl-tRNA synthetase</keyword>
<comment type="caution">
    <text evidence="2">The sequence shown here is derived from an EMBL/GenBank/DDBJ whole genome shotgun (WGS) entry which is preliminary data.</text>
</comment>
<keyword evidence="3" id="KW-1185">Reference proteome</keyword>
<dbReference type="Pfam" id="PF10517">
    <property type="entry name" value="DM13"/>
    <property type="match status" value="1"/>
</dbReference>
<evidence type="ECO:0000313" key="2">
    <source>
        <dbReference type="EMBL" id="GAL17588.1"/>
    </source>
</evidence>
<evidence type="ECO:0000313" key="3">
    <source>
        <dbReference type="Proteomes" id="UP000029228"/>
    </source>
</evidence>
<dbReference type="OrthoDB" id="6106486at2"/>
<dbReference type="Proteomes" id="UP000029228">
    <property type="component" value="Unassembled WGS sequence"/>
</dbReference>
<protein>
    <submittedName>
        <fullName evidence="2">Phenylalanyl-tRNA synthetase beta subunit</fullName>
    </submittedName>
</protein>
<proteinExistence type="predicted"/>
<accession>A0A090RSR2</accession>
<dbReference type="STRING" id="990268.JCM19235_6141"/>
<reference evidence="2 3" key="1">
    <citation type="submission" date="2014-09" db="EMBL/GenBank/DDBJ databases">
        <title>Vibrio maritimus JCM 19235. (C45) whole genome shotgun sequence.</title>
        <authorList>
            <person name="Sawabe T."/>
            <person name="Meirelles P."/>
            <person name="Nakanishi M."/>
            <person name="Sayaka M."/>
            <person name="Hattori M."/>
            <person name="Ohkuma M."/>
        </authorList>
    </citation>
    <scope>NUCLEOTIDE SEQUENCE [LARGE SCALE GENOMIC DNA]</scope>
    <source>
        <strain evidence="3">JCM19235</strain>
    </source>
</reference>
<name>A0A090RSR2_9VIBR</name>
<dbReference type="AlphaFoldDB" id="A0A090RSR2"/>
<dbReference type="EMBL" id="BBMR01000002">
    <property type="protein sequence ID" value="GAL17588.1"/>
    <property type="molecule type" value="Genomic_DNA"/>
</dbReference>
<keyword evidence="2" id="KW-0436">Ligase</keyword>
<dbReference type="GO" id="GO:0004812">
    <property type="term" value="F:aminoacyl-tRNA ligase activity"/>
    <property type="evidence" value="ECO:0007669"/>
    <property type="project" value="UniProtKB-KW"/>
</dbReference>
<dbReference type="InterPro" id="IPR019545">
    <property type="entry name" value="DM13_domain"/>
</dbReference>
<reference evidence="2 3" key="2">
    <citation type="submission" date="2014-09" db="EMBL/GenBank/DDBJ databases">
        <authorList>
            <consortium name="NBRP consortium"/>
            <person name="Sawabe T."/>
            <person name="Meirelles P."/>
            <person name="Nakanishi M."/>
            <person name="Sayaka M."/>
            <person name="Hattori M."/>
            <person name="Ohkuma M."/>
        </authorList>
    </citation>
    <scope>NUCLEOTIDE SEQUENCE [LARGE SCALE GENOMIC DNA]</scope>
    <source>
        <strain evidence="3">JCM19235</strain>
    </source>
</reference>
<sequence>MKRVILLFTHLGALFFGFMLGIYVLPILTQPESPSEEMVRSQSNAIVYQGEFDKNRQDSDFLHWGEGTISFSADSAIFVGELAPGPDYKLYLSPTYVETEADFMAAKASMLQVGDVKTFDRFLIPLPEQTDLSQYQAAIIWCESFGEFITSAKLAGMPK</sequence>
<dbReference type="PROSITE" id="PS51549">
    <property type="entry name" value="DM13"/>
    <property type="match status" value="1"/>
</dbReference>